<dbReference type="PRINTS" id="PR00455">
    <property type="entry name" value="HTHTETR"/>
</dbReference>
<evidence type="ECO:0000313" key="8">
    <source>
        <dbReference type="EMBL" id="AFL88777.1"/>
    </source>
</evidence>
<evidence type="ECO:0000259" key="6">
    <source>
        <dbReference type="PROSITE" id="PS50977"/>
    </source>
</evidence>
<keyword evidence="1" id="KW-0805">Transcription regulation</keyword>
<protein>
    <submittedName>
        <fullName evidence="8">Transcriptional regulator</fullName>
    </submittedName>
</protein>
<dbReference type="KEGG" id="trs:Terro_2531"/>
<evidence type="ECO:0000256" key="4">
    <source>
        <dbReference type="PROSITE-ProRule" id="PRU00335"/>
    </source>
</evidence>
<dbReference type="PANTHER" id="PTHR47506:SF6">
    <property type="entry name" value="HTH-TYPE TRANSCRIPTIONAL REPRESSOR NEMR"/>
    <property type="match status" value="1"/>
</dbReference>
<name>I3ZHQ9_TERRK</name>
<keyword evidence="2 4" id="KW-0238">DNA-binding</keyword>
<reference evidence="8 9" key="1">
    <citation type="submission" date="2012-06" db="EMBL/GenBank/DDBJ databases">
        <title>Complete genome of Terriglobus roseus DSM 18391.</title>
        <authorList>
            <consortium name="US DOE Joint Genome Institute (JGI-PGF)"/>
            <person name="Lucas S."/>
            <person name="Copeland A."/>
            <person name="Lapidus A."/>
            <person name="Glavina del Rio T."/>
            <person name="Dalin E."/>
            <person name="Tice H."/>
            <person name="Bruce D."/>
            <person name="Goodwin L."/>
            <person name="Pitluck S."/>
            <person name="Peters L."/>
            <person name="Mikhailova N."/>
            <person name="Munk A.C.C."/>
            <person name="Kyrpides N."/>
            <person name="Mavromatis K."/>
            <person name="Ivanova N."/>
            <person name="Brettin T."/>
            <person name="Detter J.C."/>
            <person name="Han C."/>
            <person name="Larimer F."/>
            <person name="Land M."/>
            <person name="Hauser L."/>
            <person name="Markowitz V."/>
            <person name="Cheng J.-F."/>
            <person name="Hugenholtz P."/>
            <person name="Woyke T."/>
            <person name="Wu D."/>
            <person name="Brambilla E."/>
            <person name="Klenk H.-P."/>
            <person name="Eisen J.A."/>
        </authorList>
    </citation>
    <scope>NUCLEOTIDE SEQUENCE [LARGE SCALE GENOMIC DNA]</scope>
    <source>
        <strain evidence="8">DSM 18391</strain>
        <strain evidence="9">DSM 18391 / NRRL B-41598 / KBS 63</strain>
    </source>
</reference>
<keyword evidence="3" id="KW-0804">Transcription</keyword>
<dbReference type="EMBL" id="CP003379">
    <property type="protein sequence ID" value="AFL88777.1"/>
    <property type="molecule type" value="Genomic_DNA"/>
</dbReference>
<dbReference type="AlphaFoldDB" id="I3ZHQ9"/>
<dbReference type="Gene3D" id="1.10.357.10">
    <property type="entry name" value="Tetracycline Repressor, domain 2"/>
    <property type="match status" value="1"/>
</dbReference>
<dbReference type="Pfam" id="PF00440">
    <property type="entry name" value="TetR_N"/>
    <property type="match status" value="1"/>
</dbReference>
<evidence type="ECO:0000256" key="1">
    <source>
        <dbReference type="ARBA" id="ARBA00023015"/>
    </source>
</evidence>
<dbReference type="InterPro" id="IPR001647">
    <property type="entry name" value="HTH_TetR"/>
</dbReference>
<keyword evidence="9" id="KW-1185">Reference proteome</keyword>
<dbReference type="EMBL" id="CP003379">
    <property type="protein sequence ID" value="AFL88435.1"/>
    <property type="molecule type" value="Genomic_DNA"/>
</dbReference>
<feature type="DNA-binding region" description="H-T-H motif" evidence="4">
    <location>
        <begin position="49"/>
        <end position="68"/>
    </location>
</feature>
<organism evidence="8 9">
    <name type="scientific">Terriglobus roseus (strain DSM 18391 / NRRL B-41598 / KBS 63)</name>
    <dbReference type="NCBI Taxonomy" id="926566"/>
    <lineage>
        <taxon>Bacteria</taxon>
        <taxon>Pseudomonadati</taxon>
        <taxon>Acidobacteriota</taxon>
        <taxon>Terriglobia</taxon>
        <taxon>Terriglobales</taxon>
        <taxon>Acidobacteriaceae</taxon>
        <taxon>Terriglobus</taxon>
    </lineage>
</organism>
<dbReference type="SUPFAM" id="SSF46689">
    <property type="entry name" value="Homeodomain-like"/>
    <property type="match status" value="1"/>
</dbReference>
<dbReference type="InterPro" id="IPR009057">
    <property type="entry name" value="Homeodomain-like_sf"/>
</dbReference>
<evidence type="ECO:0000256" key="2">
    <source>
        <dbReference type="ARBA" id="ARBA00023125"/>
    </source>
</evidence>
<feature type="compositionally biased region" description="Polar residues" evidence="5">
    <location>
        <begin position="12"/>
        <end position="26"/>
    </location>
</feature>
<dbReference type="KEGG" id="trs:Terro_2167"/>
<evidence type="ECO:0000256" key="3">
    <source>
        <dbReference type="ARBA" id="ARBA00023163"/>
    </source>
</evidence>
<dbReference type="STRING" id="926566.Terro_2167"/>
<feature type="region of interest" description="Disordered" evidence="5">
    <location>
        <begin position="1"/>
        <end position="26"/>
    </location>
</feature>
<proteinExistence type="predicted"/>
<dbReference type="PANTHER" id="PTHR47506">
    <property type="entry name" value="TRANSCRIPTIONAL REGULATORY PROTEIN"/>
    <property type="match status" value="1"/>
</dbReference>
<gene>
    <name evidence="7" type="ordered locus">Terro_2167</name>
    <name evidence="8" type="ordered locus">Terro_2531</name>
</gene>
<dbReference type="eggNOG" id="COG1309">
    <property type="taxonomic scope" value="Bacteria"/>
</dbReference>
<evidence type="ECO:0000256" key="5">
    <source>
        <dbReference type="SAM" id="MobiDB-lite"/>
    </source>
</evidence>
<evidence type="ECO:0000313" key="7">
    <source>
        <dbReference type="EMBL" id="AFL88435.1"/>
    </source>
</evidence>
<dbReference type="HOGENOM" id="CLU_069356_15_11_0"/>
<evidence type="ECO:0000313" key="9">
    <source>
        <dbReference type="Proteomes" id="UP000006056"/>
    </source>
</evidence>
<dbReference type="PROSITE" id="PS50977">
    <property type="entry name" value="HTH_TETR_2"/>
    <property type="match status" value="1"/>
</dbReference>
<dbReference type="OrthoDB" id="114223at2"/>
<dbReference type="GO" id="GO:0003677">
    <property type="term" value="F:DNA binding"/>
    <property type="evidence" value="ECO:0007669"/>
    <property type="project" value="UniProtKB-UniRule"/>
</dbReference>
<dbReference type="Proteomes" id="UP000006056">
    <property type="component" value="Chromosome"/>
</dbReference>
<dbReference type="RefSeq" id="WP_014786004.1">
    <property type="nucleotide sequence ID" value="NC_018014.1"/>
</dbReference>
<accession>I3ZHQ9</accession>
<sequence length="215" mass="24230">MSDAEQFDENSRSAPPQQSRKQNRSLLTRQQLIDAARKIFARDGFEKASLQDISNLAGKTRGAFYTHFADKEDVFFAIFEQYLADGQEQFRQRMKGASTKAKRIAALAAHIVQIIGDKERALLALEFKIYVLRHPHDQQRLTDLHNAVCRRGCGPDMEALMPEFRRLDNSIESRRQVAQMGALVDGLALNHFFDPGSLDTKTLLKQAAAGIQALL</sequence>
<feature type="domain" description="HTH tetR-type" evidence="6">
    <location>
        <begin position="26"/>
        <end position="86"/>
    </location>
</feature>